<accession>A0A316H9S0</accession>
<dbReference type="EMBL" id="QGHA01000004">
    <property type="protein sequence ID" value="PWK77929.1"/>
    <property type="molecule type" value="Genomic_DNA"/>
</dbReference>
<dbReference type="PANTHER" id="PTHR39186:SF1">
    <property type="entry name" value="DUF2071 DOMAIN-CONTAINING PROTEIN"/>
    <property type="match status" value="1"/>
</dbReference>
<proteinExistence type="predicted"/>
<dbReference type="SUPFAM" id="SSF160104">
    <property type="entry name" value="Acetoacetate decarboxylase-like"/>
    <property type="match status" value="1"/>
</dbReference>
<evidence type="ECO:0000313" key="1">
    <source>
        <dbReference type="EMBL" id="PWK77929.1"/>
    </source>
</evidence>
<evidence type="ECO:0000313" key="2">
    <source>
        <dbReference type="Proteomes" id="UP000245678"/>
    </source>
</evidence>
<dbReference type="Pfam" id="PF09844">
    <property type="entry name" value="DUF2071"/>
    <property type="match status" value="1"/>
</dbReference>
<dbReference type="InterPro" id="IPR023375">
    <property type="entry name" value="ADC_dom_sf"/>
</dbReference>
<sequence>MIPPRKGGIFTFMAKRQFLKAQWKNLVMLNYEVDPDILKPHIPPGTELDFWEGKVLVSMVGFMFLDTNVVGIKWPWHVNFEEVNLRFYVRYFNGTEWKRGAVFISEIVPKAMIALIANNLYREHYRALPMRHSVTPAADNHTGFLYEWKLNGHWNKLGATVSNKPQAIEPGSPEEFILEHYWGYNALSATKTMEYQVEHVTWQTGAVIDYIFDADVTALYGREFKPYLEKEPVSAFFALGSEVVVRMGEKIMVKGSVRN</sequence>
<keyword evidence="2" id="KW-1185">Reference proteome</keyword>
<protein>
    <recommendedName>
        <fullName evidence="3">DUF2071 domain-containing protein</fullName>
    </recommendedName>
</protein>
<reference evidence="1 2" key="1">
    <citation type="submission" date="2018-05" db="EMBL/GenBank/DDBJ databases">
        <title>Genomic Encyclopedia of Archaeal and Bacterial Type Strains, Phase II (KMG-II): from individual species to whole genera.</title>
        <authorList>
            <person name="Goeker M."/>
        </authorList>
    </citation>
    <scope>NUCLEOTIDE SEQUENCE [LARGE SCALE GENOMIC DNA]</scope>
    <source>
        <strain evidence="1 2">DSM 19975</strain>
    </source>
</reference>
<dbReference type="Proteomes" id="UP000245678">
    <property type="component" value="Unassembled WGS sequence"/>
</dbReference>
<dbReference type="InterPro" id="IPR018644">
    <property type="entry name" value="DUF2071"/>
</dbReference>
<name>A0A316H9S0_9SPHI</name>
<organism evidence="1 2">
    <name type="scientific">Mucilaginibacter oryzae</name>
    <dbReference type="NCBI Taxonomy" id="468058"/>
    <lineage>
        <taxon>Bacteria</taxon>
        <taxon>Pseudomonadati</taxon>
        <taxon>Bacteroidota</taxon>
        <taxon>Sphingobacteriia</taxon>
        <taxon>Sphingobacteriales</taxon>
        <taxon>Sphingobacteriaceae</taxon>
        <taxon>Mucilaginibacter</taxon>
    </lineage>
</organism>
<gene>
    <name evidence="1" type="ORF">LX99_02814</name>
</gene>
<dbReference type="PANTHER" id="PTHR39186">
    <property type="entry name" value="DUF2071 FAMILY PROTEIN"/>
    <property type="match status" value="1"/>
</dbReference>
<dbReference type="AlphaFoldDB" id="A0A316H9S0"/>
<evidence type="ECO:0008006" key="3">
    <source>
        <dbReference type="Google" id="ProtNLM"/>
    </source>
</evidence>
<comment type="caution">
    <text evidence="1">The sequence shown here is derived from an EMBL/GenBank/DDBJ whole genome shotgun (WGS) entry which is preliminary data.</text>
</comment>